<feature type="domain" description="Hydantoinase A/oxoprolinase" evidence="3">
    <location>
        <begin position="281"/>
        <end position="560"/>
    </location>
</feature>
<dbReference type="EMBL" id="SJPY01000002">
    <property type="protein sequence ID" value="TWU44114.1"/>
    <property type="molecule type" value="Genomic_DNA"/>
</dbReference>
<dbReference type="EC" id="6.4.1.8" evidence="6"/>
<dbReference type="Pfam" id="PF01968">
    <property type="entry name" value="Hydantoinase_A"/>
    <property type="match status" value="1"/>
</dbReference>
<dbReference type="Pfam" id="PF05378">
    <property type="entry name" value="Hydant_A_N"/>
    <property type="match status" value="1"/>
</dbReference>
<evidence type="ECO:0000259" key="3">
    <source>
        <dbReference type="Pfam" id="PF01968"/>
    </source>
</evidence>
<feature type="domain" description="Hydantoinase/oxoprolinase N-terminal" evidence="5">
    <location>
        <begin position="143"/>
        <end position="261"/>
    </location>
</feature>
<keyword evidence="7" id="KW-1185">Reference proteome</keyword>
<comment type="similarity">
    <text evidence="1">Belongs to the oxoprolinase family.</text>
</comment>
<evidence type="ECO:0000313" key="7">
    <source>
        <dbReference type="Proteomes" id="UP000315471"/>
    </source>
</evidence>
<name>A0A5C6E692_9BACT</name>
<dbReference type="Proteomes" id="UP000315471">
    <property type="component" value="Unassembled WGS sequence"/>
</dbReference>
<dbReference type="PANTHER" id="PTHR11365:SF23">
    <property type="entry name" value="HYPOTHETICAL 5-OXOPROLINASE (EUROFUNG)-RELATED"/>
    <property type="match status" value="1"/>
</dbReference>
<dbReference type="GO" id="GO:0006749">
    <property type="term" value="P:glutathione metabolic process"/>
    <property type="evidence" value="ECO:0007669"/>
    <property type="project" value="TreeGrafter"/>
</dbReference>
<feature type="region of interest" description="Disordered" evidence="2">
    <location>
        <begin position="667"/>
        <end position="691"/>
    </location>
</feature>
<evidence type="ECO:0000313" key="6">
    <source>
        <dbReference type="EMBL" id="TWU44114.1"/>
    </source>
</evidence>
<proteinExistence type="inferred from homology"/>
<dbReference type="Pfam" id="PF02538">
    <property type="entry name" value="Hydantoinase_B"/>
    <property type="match status" value="1"/>
</dbReference>
<organism evidence="6 7">
    <name type="scientific">Novipirellula aureliae</name>
    <dbReference type="NCBI Taxonomy" id="2527966"/>
    <lineage>
        <taxon>Bacteria</taxon>
        <taxon>Pseudomonadati</taxon>
        <taxon>Planctomycetota</taxon>
        <taxon>Planctomycetia</taxon>
        <taxon>Pirellulales</taxon>
        <taxon>Pirellulaceae</taxon>
        <taxon>Novipirellula</taxon>
    </lineage>
</organism>
<sequence>MKQFVQVWADVGGTFTDCFVVEDGNRRSMKVLSSGVIRLPVVRQVHAKFIVISPDPVVCELPEGFWGGCTMRSIGHDGQSMVLGKIKRFDSGSVAFELDKPVPNDVCVTPNSIIELDPNIEAPVLAVRLLMGISLSDELPPLDVRLGTTRGTNALLTRTGSSTALVVTAGFADLLRIGDQDRPELFDLVIKKFSPLTEQVVEAKERLDASGDVLIPLDEEHLRSELKELRRGGVESIAICFMHGYLNDVHEEIAERIAKQVGFEQISRSSEVAPLIQMVSRAETTTLDAYLNPILAEYVQRVEEQFGGPDKCRLRMMTSGGNLVTAAAFRGRDSILSGPAGGVVALAHVAKSANVSAAIGLDMGGTSTDVSRYRGRVGRRFESRVAGVRVMTPMMDIKTVAAGGGSICDFQEGRLTVGPASAGSTPGPACYGRGGPLTVTDVNLILNRLSEDHFPFPLDRQAATERLNQIAAKLPDSLSPDSLEALAEGFLQIAVTHMAEAVRTVSTAEGNDVRQMTLVGFGGAAGQHLCHVADALSMNEIIDHPHSSTLSALGMGLAEVGRVNTRGVYQTIDGSTPQVLAQLCGELKIETLQELQSERFAEGDVHYDYEVDVRYVGTQSTLTLAAYPLETIGRRFHEKHQQTFGYRRSDRLVQCVSIRCEATIVAEQSGSQQEQLDPDSPDAKTTLPNSETYHGVVNRCELKPGDTITAPAMIISGESTLIVESDWNGEVLFDGTIRLRRTPSTSVSSVALPTESVSAETDPVLLEIIARRLQGIADAMGEVLRRTSISVNVKDRRDYSCAVFRHDGSLIANAPHVPVHLGAMGHTVRHLMKTYPVMFAGDCYLSNDPFAGGSHLPDVTSVTPVFCDKHVLSGRPDFFVATRAHHAEIGGRTPGSMPPDAVCLAEEGIVIRDFAFVRDGVCREKQLREHLISGPYPSRNADENLADIAAQQAAGEEGVRRLIEMTELYSVEIVDHYMQRILEVAADTVAEWIRGLPKHSMTFSDSLDDGTEIAVSIQRKDAQLVIDFAGTADVHPHGFNATPAIITAAVLYVIRSVSGNSQLPLCDGVLRDIDLLIPSGLLNPPANHDPNRCAAVVAGNVETSQRVVDVLLGALHAAAASQGTMNNLLIGDETFGFYETIGGGSGATNDDNGADAVHTHMTNTRITDPEVMESRLPLRLMRFEIRRGSGGDGRRRGGDGMIREIEFRKTLTLSLITGRRTRPPYGIDGGNAGKIGRNSLFKKGKRIDLPYAVTTMVETGDILLIETPGGGGWGQESGSQENNK</sequence>
<evidence type="ECO:0000256" key="1">
    <source>
        <dbReference type="ARBA" id="ARBA00010403"/>
    </source>
</evidence>
<dbReference type="PANTHER" id="PTHR11365">
    <property type="entry name" value="5-OXOPROLINASE RELATED"/>
    <property type="match status" value="1"/>
</dbReference>
<dbReference type="InterPro" id="IPR045079">
    <property type="entry name" value="Oxoprolinase-like"/>
</dbReference>
<dbReference type="InterPro" id="IPR008040">
    <property type="entry name" value="Hydant_A_N"/>
</dbReference>
<dbReference type="OrthoDB" id="9768323at2"/>
<dbReference type="GO" id="GO:0005829">
    <property type="term" value="C:cytosol"/>
    <property type="evidence" value="ECO:0007669"/>
    <property type="project" value="TreeGrafter"/>
</dbReference>
<feature type="domain" description="Hydantoinase B/oxoprolinase" evidence="4">
    <location>
        <begin position="762"/>
        <end position="1275"/>
    </location>
</feature>
<accession>A0A5C6E692</accession>
<dbReference type="InterPro" id="IPR003692">
    <property type="entry name" value="Hydantoinase_B"/>
</dbReference>
<protein>
    <submittedName>
        <fullName evidence="6">Acetophenone carboxylase gamma subunit</fullName>
        <ecNumber evidence="6">6.4.1.8</ecNumber>
    </submittedName>
</protein>
<dbReference type="InterPro" id="IPR002821">
    <property type="entry name" value="Hydantoinase_A"/>
</dbReference>
<evidence type="ECO:0000259" key="4">
    <source>
        <dbReference type="Pfam" id="PF02538"/>
    </source>
</evidence>
<dbReference type="GO" id="GO:0017168">
    <property type="term" value="F:5-oxoprolinase (ATP-hydrolyzing) activity"/>
    <property type="evidence" value="ECO:0007669"/>
    <property type="project" value="TreeGrafter"/>
</dbReference>
<keyword evidence="6" id="KW-0436">Ligase</keyword>
<comment type="caution">
    <text evidence="6">The sequence shown here is derived from an EMBL/GenBank/DDBJ whole genome shotgun (WGS) entry which is preliminary data.</text>
</comment>
<reference evidence="6 7" key="1">
    <citation type="submission" date="2019-02" db="EMBL/GenBank/DDBJ databases">
        <title>Deep-cultivation of Planctomycetes and their phenomic and genomic characterization uncovers novel biology.</title>
        <authorList>
            <person name="Wiegand S."/>
            <person name="Jogler M."/>
            <person name="Boedeker C."/>
            <person name="Pinto D."/>
            <person name="Vollmers J."/>
            <person name="Rivas-Marin E."/>
            <person name="Kohn T."/>
            <person name="Peeters S.H."/>
            <person name="Heuer A."/>
            <person name="Rast P."/>
            <person name="Oberbeckmann S."/>
            <person name="Bunk B."/>
            <person name="Jeske O."/>
            <person name="Meyerdierks A."/>
            <person name="Storesund J.E."/>
            <person name="Kallscheuer N."/>
            <person name="Luecker S."/>
            <person name="Lage O.M."/>
            <person name="Pohl T."/>
            <person name="Merkel B.J."/>
            <person name="Hornburger P."/>
            <person name="Mueller R.-W."/>
            <person name="Bruemmer F."/>
            <person name="Labrenz M."/>
            <person name="Spormann A.M."/>
            <person name="Op Den Camp H."/>
            <person name="Overmann J."/>
            <person name="Amann R."/>
            <person name="Jetten M.S.M."/>
            <person name="Mascher T."/>
            <person name="Medema M.H."/>
            <person name="Devos D.P."/>
            <person name="Kaster A.-K."/>
            <person name="Ovreas L."/>
            <person name="Rohde M."/>
            <person name="Galperin M.Y."/>
            <person name="Jogler C."/>
        </authorList>
    </citation>
    <scope>NUCLEOTIDE SEQUENCE [LARGE SCALE GENOMIC DNA]</scope>
    <source>
        <strain evidence="6 7">Q31b</strain>
    </source>
</reference>
<gene>
    <name evidence="6" type="primary">apc3</name>
    <name evidence="6" type="ORF">Q31b_16490</name>
</gene>
<evidence type="ECO:0000256" key="2">
    <source>
        <dbReference type="SAM" id="MobiDB-lite"/>
    </source>
</evidence>
<dbReference type="GO" id="GO:0016874">
    <property type="term" value="F:ligase activity"/>
    <property type="evidence" value="ECO:0007669"/>
    <property type="project" value="UniProtKB-KW"/>
</dbReference>
<evidence type="ECO:0000259" key="5">
    <source>
        <dbReference type="Pfam" id="PF05378"/>
    </source>
</evidence>